<dbReference type="EMBL" id="SHBO01000043">
    <property type="protein sequence ID" value="RZO05364.1"/>
    <property type="molecule type" value="Genomic_DNA"/>
</dbReference>
<name>A0A520LKK8_9GAMM</name>
<comment type="caution">
    <text evidence="2">The sequence shown here is derived from an EMBL/GenBank/DDBJ whole genome shotgun (WGS) entry which is preliminary data.</text>
</comment>
<evidence type="ECO:0000313" key="3">
    <source>
        <dbReference type="Proteomes" id="UP000318148"/>
    </source>
</evidence>
<dbReference type="Pfam" id="PF01575">
    <property type="entry name" value="MaoC_dehydratas"/>
    <property type="match status" value="1"/>
</dbReference>
<dbReference type="Proteomes" id="UP000318148">
    <property type="component" value="Unassembled WGS sequence"/>
</dbReference>
<dbReference type="SUPFAM" id="SSF54637">
    <property type="entry name" value="Thioesterase/thiol ester dehydrase-isomerase"/>
    <property type="match status" value="1"/>
</dbReference>
<dbReference type="Gene3D" id="3.10.129.10">
    <property type="entry name" value="Hotdog Thioesterase"/>
    <property type="match status" value="1"/>
</dbReference>
<dbReference type="InterPro" id="IPR039375">
    <property type="entry name" value="NodN-like"/>
</dbReference>
<sequence>MSTIPISEIQNYVGANLGASEWIKIDQARVNSFAEVTGDFQFIHLDEEAASKTPFGGAIAHGFLTLSLVASMGPQKSLVLEGWQMGVNYGSDKVRFLHPVRVGKRIRAHWKLLSVIAKTETNYLFKYEVSVEIEGVETPALVCESLLMQVVAV</sequence>
<reference evidence="2 3" key="1">
    <citation type="submission" date="2019-02" db="EMBL/GenBank/DDBJ databases">
        <title>Prokaryotic population dynamics and viral predation in marine succession experiment using metagenomics: the confinement effect.</title>
        <authorList>
            <person name="Haro-Moreno J.M."/>
            <person name="Rodriguez-Valera F."/>
            <person name="Lopez-Perez M."/>
        </authorList>
    </citation>
    <scope>NUCLEOTIDE SEQUENCE [LARGE SCALE GENOMIC DNA]</scope>
    <source>
        <strain evidence="2">MED-G169</strain>
    </source>
</reference>
<protein>
    <submittedName>
        <fullName evidence="2">MaoC family dehydratase</fullName>
    </submittedName>
</protein>
<gene>
    <name evidence="2" type="ORF">EVB02_03470</name>
</gene>
<dbReference type="CDD" id="cd03450">
    <property type="entry name" value="NodN"/>
    <property type="match status" value="1"/>
</dbReference>
<dbReference type="InterPro" id="IPR029069">
    <property type="entry name" value="HotDog_dom_sf"/>
</dbReference>
<organism evidence="2 3">
    <name type="scientific">SAR92 clade bacterium</name>
    <dbReference type="NCBI Taxonomy" id="2315479"/>
    <lineage>
        <taxon>Bacteria</taxon>
        <taxon>Pseudomonadati</taxon>
        <taxon>Pseudomonadota</taxon>
        <taxon>Gammaproteobacteria</taxon>
        <taxon>Cellvibrionales</taxon>
        <taxon>Porticoccaceae</taxon>
        <taxon>SAR92 clade</taxon>
    </lineage>
</organism>
<accession>A0A520LKK8</accession>
<dbReference type="AlphaFoldDB" id="A0A520LKK8"/>
<dbReference type="PANTHER" id="PTHR42993:SF1">
    <property type="entry name" value="MAOC-LIKE DEHYDRATASE DOMAIN-CONTAINING PROTEIN"/>
    <property type="match status" value="1"/>
</dbReference>
<dbReference type="InterPro" id="IPR002539">
    <property type="entry name" value="MaoC-like_dom"/>
</dbReference>
<evidence type="ECO:0000259" key="1">
    <source>
        <dbReference type="Pfam" id="PF01575"/>
    </source>
</evidence>
<feature type="domain" description="MaoC-like" evidence="1">
    <location>
        <begin position="10"/>
        <end position="127"/>
    </location>
</feature>
<evidence type="ECO:0000313" key="2">
    <source>
        <dbReference type="EMBL" id="RZO05364.1"/>
    </source>
</evidence>
<dbReference type="PANTHER" id="PTHR42993">
    <property type="entry name" value="MAOC-LIKE DEHYDRATASE DOMAIN-CONTAINING PROTEIN"/>
    <property type="match status" value="1"/>
</dbReference>
<proteinExistence type="predicted"/>